<dbReference type="RefSeq" id="WP_151968999.1">
    <property type="nucleotide sequence ID" value="NZ_AP019860.1"/>
</dbReference>
<dbReference type="SUPFAM" id="SSF48371">
    <property type="entry name" value="ARM repeat"/>
    <property type="match status" value="1"/>
</dbReference>
<organism evidence="1 2">
    <name type="scientific">Uabimicrobium amorphum</name>
    <dbReference type="NCBI Taxonomy" id="2596890"/>
    <lineage>
        <taxon>Bacteria</taxon>
        <taxon>Pseudomonadati</taxon>
        <taxon>Planctomycetota</taxon>
        <taxon>Candidatus Uabimicrobiia</taxon>
        <taxon>Candidatus Uabimicrobiales</taxon>
        <taxon>Candidatus Uabimicrobiaceae</taxon>
        <taxon>Candidatus Uabimicrobium</taxon>
    </lineage>
</organism>
<dbReference type="Pfam" id="PF08713">
    <property type="entry name" value="DNA_alkylation"/>
    <property type="match status" value="1"/>
</dbReference>
<dbReference type="PANTHER" id="PTHR34070">
    <property type="entry name" value="ARMADILLO-TYPE FOLD"/>
    <property type="match status" value="1"/>
</dbReference>
<evidence type="ECO:0000313" key="1">
    <source>
        <dbReference type="EMBL" id="BBM84870.1"/>
    </source>
</evidence>
<dbReference type="Gene3D" id="1.25.10.90">
    <property type="match status" value="1"/>
</dbReference>
<reference evidence="1 2" key="1">
    <citation type="submission" date="2019-08" db="EMBL/GenBank/DDBJ databases">
        <title>Complete genome sequence of Candidatus Uab amorphum.</title>
        <authorList>
            <person name="Shiratori T."/>
            <person name="Suzuki S."/>
            <person name="Kakizawa Y."/>
            <person name="Ishida K."/>
        </authorList>
    </citation>
    <scope>NUCLEOTIDE SEQUENCE [LARGE SCALE GENOMIC DNA]</scope>
    <source>
        <strain evidence="1 2">SRT547</strain>
    </source>
</reference>
<dbReference type="EMBL" id="AP019860">
    <property type="protein sequence ID" value="BBM84870.1"/>
    <property type="molecule type" value="Genomic_DNA"/>
</dbReference>
<keyword evidence="2" id="KW-1185">Reference proteome</keyword>
<evidence type="ECO:0008006" key="3">
    <source>
        <dbReference type="Google" id="ProtNLM"/>
    </source>
</evidence>
<proteinExistence type="predicted"/>
<gene>
    <name evidence="1" type="ORF">UABAM_03231</name>
</gene>
<dbReference type="AlphaFoldDB" id="A0A5S9IPP3"/>
<accession>A0A5S9IPP3</accession>
<name>A0A5S9IPP3_UABAM</name>
<protein>
    <recommendedName>
        <fullName evidence="3">DNA alkylation repair protein</fullName>
    </recommendedName>
</protein>
<dbReference type="InterPro" id="IPR014825">
    <property type="entry name" value="DNA_alkylation"/>
</dbReference>
<evidence type="ECO:0000313" key="2">
    <source>
        <dbReference type="Proteomes" id="UP000326354"/>
    </source>
</evidence>
<dbReference type="OrthoDB" id="9775346at2"/>
<dbReference type="InterPro" id="IPR016024">
    <property type="entry name" value="ARM-type_fold"/>
</dbReference>
<dbReference type="Proteomes" id="UP000326354">
    <property type="component" value="Chromosome"/>
</dbReference>
<dbReference type="CDD" id="cd06561">
    <property type="entry name" value="AlkD_like"/>
    <property type="match status" value="1"/>
</dbReference>
<dbReference type="KEGG" id="uam:UABAM_03231"/>
<sequence>MSKKYLTEVYTKVCGVKSVPDAQAQKRKSIYNTQLTVIGLTVPELKKINKSFSFYDKKPREIMKIWDYIWNKSSVFDVKIQAILYYEKKMNEINYDEHWSLFSSWLDGVDNWEHSDRLSRFYSHLLEQNPKKVYPVLKEWNSAKNPWFRRQSVVSLIFYSTLRQKVIAKTKIFSLVKKLLKDTDYYVQKGVGWTLREVGNVYPEATLDFMEKNLNDISSVAFSAAVEKVSSHVKEKLKEQRKNFRKKSR</sequence>
<dbReference type="PANTHER" id="PTHR34070:SF1">
    <property type="entry name" value="DNA ALKYLATION REPAIR PROTEIN"/>
    <property type="match status" value="1"/>
</dbReference>